<dbReference type="AlphaFoldDB" id="A0A1B9IT89"/>
<dbReference type="OrthoDB" id="10630127at2759"/>
<organism evidence="2 3">
    <name type="scientific">Kwoniella mangroviensis CBS 10435</name>
    <dbReference type="NCBI Taxonomy" id="1331196"/>
    <lineage>
        <taxon>Eukaryota</taxon>
        <taxon>Fungi</taxon>
        <taxon>Dikarya</taxon>
        <taxon>Basidiomycota</taxon>
        <taxon>Agaricomycotina</taxon>
        <taxon>Tremellomycetes</taxon>
        <taxon>Tremellales</taxon>
        <taxon>Cryptococcaceae</taxon>
        <taxon>Kwoniella</taxon>
    </lineage>
</organism>
<evidence type="ECO:0000313" key="2">
    <source>
        <dbReference type="EMBL" id="OCF58758.1"/>
    </source>
</evidence>
<proteinExistence type="predicted"/>
<name>A0A1B9IT89_9TREE</name>
<evidence type="ECO:0000256" key="1">
    <source>
        <dbReference type="SAM" id="MobiDB-lite"/>
    </source>
</evidence>
<feature type="region of interest" description="Disordered" evidence="1">
    <location>
        <begin position="134"/>
        <end position="182"/>
    </location>
</feature>
<sequence length="257" mass="28733">MMGITFYYDFGSFLGLSLSELSFIRIPFISGRSGATRPGTTKKIDLEETRSKNQYVPYGHRSNVNDWIPTVTDLNNSEDSSLMAIWQSLSPEEKMAQFAYEGSTRPYFTSFVPSSITTTTSISPNTRSELTQLEDHSNLDSGNSTPTLSSGISSSSSTSTSTLCTPDTSPTSTTHPTGSERMNALFDDDDVGIEKMISLLTSDVNITQDQRSTMADTVKCYRRHDELMLWVDREGQDRGVKLILEEGRRRWAIWKEV</sequence>
<feature type="compositionally biased region" description="Low complexity" evidence="1">
    <location>
        <begin position="144"/>
        <end position="179"/>
    </location>
</feature>
<evidence type="ECO:0000313" key="3">
    <source>
        <dbReference type="Proteomes" id="UP000092583"/>
    </source>
</evidence>
<dbReference type="Proteomes" id="UP000092583">
    <property type="component" value="Unassembled WGS sequence"/>
</dbReference>
<gene>
    <name evidence="2" type="ORF">L486_03248</name>
</gene>
<dbReference type="EMBL" id="KI669461">
    <property type="protein sequence ID" value="OCF58758.1"/>
    <property type="molecule type" value="Genomic_DNA"/>
</dbReference>
<accession>A0A1B9IT89</accession>
<reference evidence="2 3" key="1">
    <citation type="submission" date="2013-07" db="EMBL/GenBank/DDBJ databases">
        <title>The Genome Sequence of Kwoniella mangroviensis CBS10435.</title>
        <authorList>
            <consortium name="The Broad Institute Genome Sequencing Platform"/>
            <person name="Cuomo C."/>
            <person name="Litvintseva A."/>
            <person name="Chen Y."/>
            <person name="Heitman J."/>
            <person name="Sun S."/>
            <person name="Springer D."/>
            <person name="Dromer F."/>
            <person name="Young S.K."/>
            <person name="Zeng Q."/>
            <person name="Gargeya S."/>
            <person name="Fitzgerald M."/>
            <person name="Abouelleil A."/>
            <person name="Alvarado L."/>
            <person name="Berlin A.M."/>
            <person name="Chapman S.B."/>
            <person name="Dewar J."/>
            <person name="Goldberg J."/>
            <person name="Griggs A."/>
            <person name="Gujja S."/>
            <person name="Hansen M."/>
            <person name="Howarth C."/>
            <person name="Imamovic A."/>
            <person name="Larimer J."/>
            <person name="McCowan C."/>
            <person name="Murphy C."/>
            <person name="Pearson M."/>
            <person name="Priest M."/>
            <person name="Roberts A."/>
            <person name="Saif S."/>
            <person name="Shea T."/>
            <person name="Sykes S."/>
            <person name="Wortman J."/>
            <person name="Nusbaum C."/>
            <person name="Birren B."/>
        </authorList>
    </citation>
    <scope>NUCLEOTIDE SEQUENCE [LARGE SCALE GENOMIC DNA]</scope>
    <source>
        <strain evidence="2 3">CBS 10435</strain>
    </source>
</reference>
<reference evidence="3" key="2">
    <citation type="submission" date="2013-12" db="EMBL/GenBank/DDBJ databases">
        <title>Evolution of pathogenesis and genome organization in the Tremellales.</title>
        <authorList>
            <person name="Cuomo C."/>
            <person name="Litvintseva A."/>
            <person name="Heitman J."/>
            <person name="Chen Y."/>
            <person name="Sun S."/>
            <person name="Springer D."/>
            <person name="Dromer F."/>
            <person name="Young S."/>
            <person name="Zeng Q."/>
            <person name="Chapman S."/>
            <person name="Gujja S."/>
            <person name="Saif S."/>
            <person name="Birren B."/>
        </authorList>
    </citation>
    <scope>NUCLEOTIDE SEQUENCE [LARGE SCALE GENOMIC DNA]</scope>
    <source>
        <strain evidence="3">CBS 10435</strain>
    </source>
</reference>
<protein>
    <submittedName>
        <fullName evidence="2">Uncharacterized protein</fullName>
    </submittedName>
</protein>
<keyword evidence="3" id="KW-1185">Reference proteome</keyword>